<name>A0A6N2KMN2_SALVM</name>
<sequence>MCGKSRELPPSRTKIYNLHVKHHELSFFYGLFATDLLQSIARIGSGAFVTRPYKAGCVILFLRSLTPEA</sequence>
<accession>A0A6N2KMN2</accession>
<organism evidence="1">
    <name type="scientific">Salix viminalis</name>
    <name type="common">Common osier</name>
    <name type="synonym">Basket willow</name>
    <dbReference type="NCBI Taxonomy" id="40686"/>
    <lineage>
        <taxon>Eukaryota</taxon>
        <taxon>Viridiplantae</taxon>
        <taxon>Streptophyta</taxon>
        <taxon>Embryophyta</taxon>
        <taxon>Tracheophyta</taxon>
        <taxon>Spermatophyta</taxon>
        <taxon>Magnoliopsida</taxon>
        <taxon>eudicotyledons</taxon>
        <taxon>Gunneridae</taxon>
        <taxon>Pentapetalae</taxon>
        <taxon>rosids</taxon>
        <taxon>fabids</taxon>
        <taxon>Malpighiales</taxon>
        <taxon>Salicaceae</taxon>
        <taxon>Saliceae</taxon>
        <taxon>Salix</taxon>
    </lineage>
</organism>
<gene>
    <name evidence="1" type="ORF">SVIM_LOCUS106243</name>
</gene>
<dbReference type="EMBL" id="CAADRP010000535">
    <property type="protein sequence ID" value="VFU29319.1"/>
    <property type="molecule type" value="Genomic_DNA"/>
</dbReference>
<reference evidence="1" key="1">
    <citation type="submission" date="2019-03" db="EMBL/GenBank/DDBJ databases">
        <authorList>
            <person name="Mank J."/>
            <person name="Almeida P."/>
        </authorList>
    </citation>
    <scope>NUCLEOTIDE SEQUENCE</scope>
    <source>
        <strain evidence="1">78183</strain>
    </source>
</reference>
<protein>
    <submittedName>
        <fullName evidence="1">Uncharacterized protein</fullName>
    </submittedName>
</protein>
<dbReference type="AlphaFoldDB" id="A0A6N2KMN2"/>
<evidence type="ECO:0000313" key="1">
    <source>
        <dbReference type="EMBL" id="VFU29319.1"/>
    </source>
</evidence>
<proteinExistence type="predicted"/>